<dbReference type="Proteomes" id="UP000248214">
    <property type="component" value="Unassembled WGS sequence"/>
</dbReference>
<keyword evidence="4" id="KW-1185">Reference proteome</keyword>
<proteinExistence type="predicted"/>
<name>A0A323TQK5_9BACI</name>
<feature type="region of interest" description="Disordered" evidence="1">
    <location>
        <begin position="143"/>
        <end position="185"/>
    </location>
</feature>
<evidence type="ECO:0000256" key="1">
    <source>
        <dbReference type="SAM" id="MobiDB-lite"/>
    </source>
</evidence>
<dbReference type="NCBIfam" id="TIGR02220">
    <property type="entry name" value="phg_TIGR02220"/>
    <property type="match status" value="1"/>
</dbReference>
<gene>
    <name evidence="3" type="ORF">CR194_04390</name>
</gene>
<evidence type="ECO:0000313" key="4">
    <source>
        <dbReference type="Proteomes" id="UP000248214"/>
    </source>
</evidence>
<dbReference type="InterPro" id="IPR011741">
    <property type="entry name" value="Phg_2220_C"/>
</dbReference>
<sequence>MHRMNQYKCSVIREELFLLTGDYKLALILNQMIYWSQRVRDVDAYIEEEKMRDQNSRLELTEGWFYKKAADLSKETFTLWSETLIRRCLIKLVEAGWLNERSNPKIKWDKTKQYRVSLVNIQRDLNKLGLQLQGYKVEVPTFSETTTEEKSTVEDKRQEANGDQDIHLKNVDATKPKQEKSDDEMGDTTLAEKIPYAEIIDYLNEQTGKKFKDSVRETNRMIRTRWLEKHRLEDFKKVIDQKTTQWLDVPEMNKYLRPETLFGTKFEAYLNEPEPTNRKSEFDAFLEGLDES</sequence>
<feature type="domain" description="Phage conserved hypothetical protein C-terminal" evidence="2">
    <location>
        <begin position="199"/>
        <end position="271"/>
    </location>
</feature>
<comment type="caution">
    <text evidence="3">The sequence shown here is derived from an EMBL/GenBank/DDBJ whole genome shotgun (WGS) entry which is preliminary data.</text>
</comment>
<accession>A0A323TQK5</accession>
<dbReference type="AlphaFoldDB" id="A0A323TQK5"/>
<feature type="compositionally biased region" description="Basic and acidic residues" evidence="1">
    <location>
        <begin position="147"/>
        <end position="180"/>
    </location>
</feature>
<evidence type="ECO:0000259" key="2">
    <source>
        <dbReference type="Pfam" id="PF09524"/>
    </source>
</evidence>
<reference evidence="3 4" key="1">
    <citation type="submission" date="2017-10" db="EMBL/GenBank/DDBJ databases">
        <title>Bacillus sp. nov., a halophilic bacterium isolated from a Keqin Lake.</title>
        <authorList>
            <person name="Wang H."/>
        </authorList>
    </citation>
    <scope>NUCLEOTIDE SEQUENCE [LARGE SCALE GENOMIC DNA]</scope>
    <source>
        <strain evidence="3 4">KQ-12</strain>
    </source>
</reference>
<dbReference type="EMBL" id="PDOD01000001">
    <property type="protein sequence ID" value="PYZ94773.1"/>
    <property type="molecule type" value="Genomic_DNA"/>
</dbReference>
<dbReference type="Pfam" id="PF09524">
    <property type="entry name" value="Phg_2220_C"/>
    <property type="match status" value="1"/>
</dbReference>
<evidence type="ECO:0000313" key="3">
    <source>
        <dbReference type="EMBL" id="PYZ94773.1"/>
    </source>
</evidence>
<organism evidence="3 4">
    <name type="scientific">Salipaludibacillus keqinensis</name>
    <dbReference type="NCBI Taxonomy" id="2045207"/>
    <lineage>
        <taxon>Bacteria</taxon>
        <taxon>Bacillati</taxon>
        <taxon>Bacillota</taxon>
        <taxon>Bacilli</taxon>
        <taxon>Bacillales</taxon>
        <taxon>Bacillaceae</taxon>
    </lineage>
</organism>
<protein>
    <recommendedName>
        <fullName evidence="2">Phage conserved hypothetical protein C-terminal domain-containing protein</fullName>
    </recommendedName>
</protein>